<sequence>MTSAGQAEARGQYIVQTSVNIATHSYASMLRQVSRFAQFRTPTTFRRMTTIQGRQPSAEEKTIIDEVLTLYQLKPTDQSYAHYRTDAVFHDPVSIAKGLESIKSQFNGMPKLFARSDTQKCELLDPSSATAQKPAASTHQGEGGAIVLNLTQHYVFKGDKTPEKTLNSKITLKLDESGMIQHHEEEWDHQPNKTGDDGFMGKIQEWRKKADAKLVEAGVSSDPKKI</sequence>
<dbReference type="EMBL" id="JABCIY010000003">
    <property type="protein sequence ID" value="KAF7198097.1"/>
    <property type="molecule type" value="Genomic_DNA"/>
</dbReference>
<protein>
    <submittedName>
        <fullName evidence="1">Uncharacterized protein</fullName>
    </submittedName>
</protein>
<dbReference type="Proteomes" id="UP000660729">
    <property type="component" value="Unassembled WGS sequence"/>
</dbReference>
<organism evidence="1 2">
    <name type="scientific">Pseudocercospora fuligena</name>
    <dbReference type="NCBI Taxonomy" id="685502"/>
    <lineage>
        <taxon>Eukaryota</taxon>
        <taxon>Fungi</taxon>
        <taxon>Dikarya</taxon>
        <taxon>Ascomycota</taxon>
        <taxon>Pezizomycotina</taxon>
        <taxon>Dothideomycetes</taxon>
        <taxon>Dothideomycetidae</taxon>
        <taxon>Mycosphaerellales</taxon>
        <taxon>Mycosphaerellaceae</taxon>
        <taxon>Pseudocercospora</taxon>
    </lineage>
</organism>
<reference evidence="1" key="1">
    <citation type="submission" date="2020-04" db="EMBL/GenBank/DDBJ databases">
        <title>Draft genome resource of the tomato pathogen Pseudocercospora fuligena.</title>
        <authorList>
            <person name="Zaccaron A."/>
        </authorList>
    </citation>
    <scope>NUCLEOTIDE SEQUENCE</scope>
    <source>
        <strain evidence="1">PF001</strain>
    </source>
</reference>
<accession>A0A8H6RWB4</accession>
<name>A0A8H6RWB4_9PEZI</name>
<dbReference type="PANTHER" id="PTHR34213:SF2">
    <property type="entry name" value="NUCLEAR TRANSPORT FACTOR 2 (NTF2) FAMILY PROTEIN"/>
    <property type="match status" value="1"/>
</dbReference>
<dbReference type="PANTHER" id="PTHR34213">
    <property type="entry name" value="NUCLEAR TRANSPORT FACTOR 2 (NTF2) FAMILY PROTEIN"/>
    <property type="match status" value="1"/>
</dbReference>
<comment type="caution">
    <text evidence="1">The sequence shown here is derived from an EMBL/GenBank/DDBJ whole genome shotgun (WGS) entry which is preliminary data.</text>
</comment>
<evidence type="ECO:0000313" key="2">
    <source>
        <dbReference type="Proteomes" id="UP000660729"/>
    </source>
</evidence>
<keyword evidence="2" id="KW-1185">Reference proteome</keyword>
<gene>
    <name evidence="1" type="ORF">HII31_00453</name>
</gene>
<dbReference type="AlphaFoldDB" id="A0A8H6RWB4"/>
<evidence type="ECO:0000313" key="1">
    <source>
        <dbReference type="EMBL" id="KAF7198097.1"/>
    </source>
</evidence>
<dbReference type="OrthoDB" id="2400485at2759"/>
<proteinExistence type="predicted"/>